<protein>
    <recommendedName>
        <fullName evidence="1">DUF6948 domain-containing protein</fullName>
    </recommendedName>
</protein>
<dbReference type="EMBL" id="EU876853">
    <property type="protein sequence ID" value="ACG60406.1"/>
    <property type="molecule type" value="Genomic_DNA"/>
</dbReference>
<feature type="domain" description="DUF6948" evidence="1">
    <location>
        <begin position="33"/>
        <end position="116"/>
    </location>
</feature>
<keyword evidence="3" id="KW-1185">Reference proteome</keyword>
<evidence type="ECO:0000259" key="1">
    <source>
        <dbReference type="Pfam" id="PF22253"/>
    </source>
</evidence>
<evidence type="ECO:0000313" key="3">
    <source>
        <dbReference type="Proteomes" id="UP000001862"/>
    </source>
</evidence>
<accession>B5AXA3</accession>
<sequence length="125" mass="13622">MNIDDMKFGDLKKISAMFSGNTEKSESLNGMLGKKVIIRTYSAGVWFGELSEKSGNEVILINARRMYYWKAKESISLSACAIHGVTNDSKIVAAVDSVWLEAIEIIPCTEDAIKSLEGAANVKAS</sequence>
<dbReference type="Pfam" id="PF22253">
    <property type="entry name" value="DUF6948"/>
    <property type="match status" value="1"/>
</dbReference>
<organism evidence="2 3">
    <name type="scientific">Iodobacter phage PhiPLPE</name>
    <dbReference type="NCBI Taxonomy" id="551895"/>
    <lineage>
        <taxon>Viruses</taxon>
        <taxon>Duplodnaviria</taxon>
        <taxon>Heunggongvirae</taxon>
        <taxon>Uroviricota</taxon>
        <taxon>Caudoviricetes</taxon>
        <taxon>Iodovirus</taxon>
        <taxon>Iodovirus PLPE</taxon>
    </lineage>
</organism>
<name>B5AXA3_9CAUD</name>
<gene>
    <name evidence="2" type="ORF">phiPLPE_84</name>
</gene>
<evidence type="ECO:0000313" key="2">
    <source>
        <dbReference type="EMBL" id="ACG60406.1"/>
    </source>
</evidence>
<reference evidence="3" key="1">
    <citation type="journal article" date="2009" name="Environ. Microbiol. Rep.">
        <title>Isolation and genomic characterization of the first phage infecting Iodobacteria: ?PLPE, a myovirus having a novel set of features.</title>
        <authorList>
            <person name="Leblanc C."/>
            <person name="Caumont-Sarcos A."/>
            <person name="Comeau A.M."/>
            <person name="Krisch H.M."/>
        </authorList>
    </citation>
    <scope>NUCLEOTIDE SEQUENCE [LARGE SCALE GENOMIC DNA]</scope>
</reference>
<proteinExistence type="predicted"/>
<dbReference type="RefSeq" id="YP_002128518.1">
    <property type="nucleotide sequence ID" value="NC_011142.1"/>
</dbReference>
<dbReference type="KEGG" id="vg:6779503"/>
<dbReference type="GeneID" id="6779503"/>
<dbReference type="InterPro" id="IPR054226">
    <property type="entry name" value="DUF6948"/>
</dbReference>
<dbReference type="Proteomes" id="UP000001862">
    <property type="component" value="Segment"/>
</dbReference>